<dbReference type="Proteomes" id="UP000176253">
    <property type="component" value="Unassembled WGS sequence"/>
</dbReference>
<organism evidence="3 4">
    <name type="scientific">Candidatus Gottesmanbacteria bacterium RIFCSPHIGHO2_02_FULL_39_14</name>
    <dbReference type="NCBI Taxonomy" id="1798383"/>
    <lineage>
        <taxon>Bacteria</taxon>
        <taxon>Candidatus Gottesmaniibacteriota</taxon>
    </lineage>
</organism>
<protein>
    <submittedName>
        <fullName evidence="3">Uncharacterized protein</fullName>
    </submittedName>
</protein>
<reference evidence="3 4" key="1">
    <citation type="journal article" date="2016" name="Nat. Commun.">
        <title>Thousands of microbial genomes shed light on interconnected biogeochemical processes in an aquifer system.</title>
        <authorList>
            <person name="Anantharaman K."/>
            <person name="Brown C.T."/>
            <person name="Hug L.A."/>
            <person name="Sharon I."/>
            <person name="Castelle C.J."/>
            <person name="Probst A.J."/>
            <person name="Thomas B.C."/>
            <person name="Singh A."/>
            <person name="Wilkins M.J."/>
            <person name="Karaoz U."/>
            <person name="Brodie E.L."/>
            <person name="Williams K.H."/>
            <person name="Hubbard S.S."/>
            <person name="Banfield J.F."/>
        </authorList>
    </citation>
    <scope>NUCLEOTIDE SEQUENCE [LARGE SCALE GENOMIC DNA]</scope>
</reference>
<proteinExistence type="predicted"/>
<feature type="compositionally biased region" description="Low complexity" evidence="1">
    <location>
        <begin position="63"/>
        <end position="72"/>
    </location>
</feature>
<keyword evidence="2" id="KW-1133">Transmembrane helix</keyword>
<evidence type="ECO:0000313" key="3">
    <source>
        <dbReference type="EMBL" id="OGG16891.1"/>
    </source>
</evidence>
<feature type="compositionally biased region" description="Polar residues" evidence="1">
    <location>
        <begin position="77"/>
        <end position="97"/>
    </location>
</feature>
<dbReference type="EMBL" id="MFJM01000051">
    <property type="protein sequence ID" value="OGG16891.1"/>
    <property type="molecule type" value="Genomic_DNA"/>
</dbReference>
<evidence type="ECO:0000313" key="4">
    <source>
        <dbReference type="Proteomes" id="UP000176253"/>
    </source>
</evidence>
<keyword evidence="2" id="KW-0812">Transmembrane</keyword>
<accession>A0A1F5ZWS8</accession>
<sequence>MDSSYSLKQNNRRFLLPVVIVLVVFISGIGFLIIKSKSRLISPLPDEPAVEIIFYTPTPQMRTPTSSPSATPKTAVRQPSPTKKTEVTPTGKATATVTKAEASATPKP</sequence>
<dbReference type="AlphaFoldDB" id="A0A1F5ZWS8"/>
<name>A0A1F5ZWS8_9BACT</name>
<feature type="transmembrane region" description="Helical" evidence="2">
    <location>
        <begin position="14"/>
        <end position="34"/>
    </location>
</feature>
<dbReference type="STRING" id="1798383.A3D78_06440"/>
<feature type="region of interest" description="Disordered" evidence="1">
    <location>
        <begin position="60"/>
        <end position="108"/>
    </location>
</feature>
<gene>
    <name evidence="3" type="ORF">A3D78_06440</name>
</gene>
<evidence type="ECO:0000256" key="1">
    <source>
        <dbReference type="SAM" id="MobiDB-lite"/>
    </source>
</evidence>
<keyword evidence="2" id="KW-0472">Membrane</keyword>
<evidence type="ECO:0000256" key="2">
    <source>
        <dbReference type="SAM" id="Phobius"/>
    </source>
</evidence>
<comment type="caution">
    <text evidence="3">The sequence shown here is derived from an EMBL/GenBank/DDBJ whole genome shotgun (WGS) entry which is preliminary data.</text>
</comment>